<organism evidence="3 4">
    <name type="scientific">Candidatus Avelusimicrobium gallicola</name>
    <dbReference type="NCBI Taxonomy" id="2562704"/>
    <lineage>
        <taxon>Bacteria</taxon>
        <taxon>Pseudomonadati</taxon>
        <taxon>Elusimicrobiota</taxon>
        <taxon>Elusimicrobia</taxon>
        <taxon>Elusimicrobiales</taxon>
        <taxon>Elusimicrobiaceae</taxon>
        <taxon>Candidatus Avelusimicrobium</taxon>
    </lineage>
</organism>
<dbReference type="RefSeq" id="WP_087287436.1">
    <property type="nucleotide sequence ID" value="NZ_NFJD01000001.1"/>
</dbReference>
<feature type="chain" id="PRO_5012395837" description="Peptidase S1 domain-containing protein" evidence="1">
    <location>
        <begin position="23"/>
        <end position="413"/>
    </location>
</feature>
<keyword evidence="1" id="KW-0732">Signal</keyword>
<feature type="signal peptide" evidence="1">
    <location>
        <begin position="1"/>
        <end position="22"/>
    </location>
</feature>
<feature type="domain" description="Peptidase S1" evidence="2">
    <location>
        <begin position="155"/>
        <end position="297"/>
    </location>
</feature>
<dbReference type="Pfam" id="PF00089">
    <property type="entry name" value="Trypsin"/>
    <property type="match status" value="1"/>
</dbReference>
<gene>
    <name evidence="3" type="ORF">B5F75_02520</name>
</gene>
<dbReference type="EMBL" id="NFJD01000001">
    <property type="protein sequence ID" value="OUO57668.1"/>
    <property type="molecule type" value="Genomic_DNA"/>
</dbReference>
<dbReference type="OrthoDB" id="9758917at2"/>
<dbReference type="InterPro" id="IPR009003">
    <property type="entry name" value="Peptidase_S1_PA"/>
</dbReference>
<evidence type="ECO:0000313" key="3">
    <source>
        <dbReference type="EMBL" id="OUO57668.1"/>
    </source>
</evidence>
<protein>
    <recommendedName>
        <fullName evidence="2">Peptidase S1 domain-containing protein</fullName>
    </recommendedName>
</protein>
<accession>A0A1Y4DL61</accession>
<keyword evidence="4" id="KW-1185">Reference proteome</keyword>
<reference evidence="4" key="1">
    <citation type="submission" date="2017-04" db="EMBL/GenBank/DDBJ databases">
        <title>Function of individual gut microbiota members based on whole genome sequencing of pure cultures obtained from chicken caecum.</title>
        <authorList>
            <person name="Medvecky M."/>
            <person name="Cejkova D."/>
            <person name="Polansky O."/>
            <person name="Karasova D."/>
            <person name="Kubasova T."/>
            <person name="Cizek A."/>
            <person name="Rychlik I."/>
        </authorList>
    </citation>
    <scope>NUCLEOTIDE SEQUENCE [LARGE SCALE GENOMIC DNA]</scope>
    <source>
        <strain evidence="4">An273</strain>
    </source>
</reference>
<dbReference type="AlphaFoldDB" id="A0A1Y4DL61"/>
<sequence length="413" mass="45600">MQKNILLWVLVFSLAHTPFAYGQKTLKPVFKSLGKVAAQKAPQTAAKALLPASPAAAAALAKTTAPHQNLPALPLPPLPLTTQETARQLQKQVNFALVIALAKQQEQTRRKMAAFDTQLRQRVGTLRNPFLQDFIPLEGTAFFIEEEYQGKKYLWGVTAAHMVDYVGPDIHLRLSLDVGLSYDIPVTVVAKGNTGMADIAIFKINEDVSDLVLPFTLAKREPKPNEVLRSYGFFEGDFHVVPNRKVLQSTPGRIVTSFEFGNHERAGACGGPLINEQNELVGIHCGSSRSKQESYAVPISFLKDLLEAAHHNGIKERDLVLNGRTIGKINIDEYIYSVSVKKLGITLRTVTPWREESRVDYNHLENLIELPHSGVLEIAIVKGGTIQTGQTKATSQKLISVNLRTGSSFLEYM</sequence>
<evidence type="ECO:0000259" key="2">
    <source>
        <dbReference type="Pfam" id="PF00089"/>
    </source>
</evidence>
<dbReference type="Proteomes" id="UP000196368">
    <property type="component" value="Unassembled WGS sequence"/>
</dbReference>
<dbReference type="GO" id="GO:0006508">
    <property type="term" value="P:proteolysis"/>
    <property type="evidence" value="ECO:0007669"/>
    <property type="project" value="InterPro"/>
</dbReference>
<proteinExistence type="predicted"/>
<comment type="caution">
    <text evidence="3">The sequence shown here is derived from an EMBL/GenBank/DDBJ whole genome shotgun (WGS) entry which is preliminary data.</text>
</comment>
<dbReference type="GO" id="GO:0004252">
    <property type="term" value="F:serine-type endopeptidase activity"/>
    <property type="evidence" value="ECO:0007669"/>
    <property type="project" value="InterPro"/>
</dbReference>
<dbReference type="SUPFAM" id="SSF50494">
    <property type="entry name" value="Trypsin-like serine proteases"/>
    <property type="match status" value="1"/>
</dbReference>
<name>A0A1Y4DL61_9BACT</name>
<evidence type="ECO:0000313" key="4">
    <source>
        <dbReference type="Proteomes" id="UP000196368"/>
    </source>
</evidence>
<evidence type="ECO:0000256" key="1">
    <source>
        <dbReference type="SAM" id="SignalP"/>
    </source>
</evidence>
<dbReference type="Gene3D" id="2.40.10.120">
    <property type="match status" value="1"/>
</dbReference>
<dbReference type="InterPro" id="IPR001254">
    <property type="entry name" value="Trypsin_dom"/>
</dbReference>